<evidence type="ECO:0000313" key="1">
    <source>
        <dbReference type="EMBL" id="TNV73550.1"/>
    </source>
</evidence>
<gene>
    <name evidence="1" type="ORF">FGO68_gene11542</name>
</gene>
<protein>
    <submittedName>
        <fullName evidence="1">Uncharacterized protein</fullName>
    </submittedName>
</protein>
<organism evidence="1 2">
    <name type="scientific">Halteria grandinella</name>
    <dbReference type="NCBI Taxonomy" id="5974"/>
    <lineage>
        <taxon>Eukaryota</taxon>
        <taxon>Sar</taxon>
        <taxon>Alveolata</taxon>
        <taxon>Ciliophora</taxon>
        <taxon>Intramacronucleata</taxon>
        <taxon>Spirotrichea</taxon>
        <taxon>Stichotrichia</taxon>
        <taxon>Sporadotrichida</taxon>
        <taxon>Halteriidae</taxon>
        <taxon>Halteria</taxon>
    </lineage>
</organism>
<dbReference type="EMBL" id="RRYP01018614">
    <property type="protein sequence ID" value="TNV73550.1"/>
    <property type="molecule type" value="Genomic_DNA"/>
</dbReference>
<dbReference type="AlphaFoldDB" id="A0A8J8SWT0"/>
<accession>A0A8J8SWT0</accession>
<comment type="caution">
    <text evidence="1">The sequence shown here is derived from an EMBL/GenBank/DDBJ whole genome shotgun (WGS) entry which is preliminary data.</text>
</comment>
<name>A0A8J8SWT0_HALGN</name>
<dbReference type="Proteomes" id="UP000785679">
    <property type="component" value="Unassembled WGS sequence"/>
</dbReference>
<proteinExistence type="predicted"/>
<sequence length="694" mass="80127">MIMQRAKQGSLIVIYWSVDEGMCKIEKVGSTDNQGEYVELQKVWVSVGGEMVSIEDIIEGINVSSDQKNPHQVKIIYDLILNQEKEGSFFQPLCWHLDCKISSSTQYSSLIMSSHDIHFKSMDFLPQDTLGQPCASFNSQILFNFLLPLKRFPNYGIDQNLRGIISTFHHDCVASYLSKRLGSIRRKQESRLPEYDFKPEELLSVALTRLGMEHQYSLFLQLKASIAKNNVSSCANDAPKLPQIALPITNLPSLGKKRQHDAEVPAYISSRCSVGQSLHLTDKQYNGFSIRQVMSHWGQSRGEVYYLIKLNGTNEKIIIVSEKDISHIRFEKTLERRLAIEDYDLVYNASLLVMTVFDYILHDKPQLLCIDIKSGHDTYFPIPQQFQGEKIYQIRGYLNDHVLVAITYGILLFKYNRHHSIFEYQNNIVKFGNQLSQMQLEISHNPSEFYFFYKDKARGVCGKTQSGEEQFVLKRYSIKPSEEQTKLLKQYGTGNMTELALQSYADGQWDYEADELQQMTWGKEKCVVVETGFWKFYDKYQKDMAFAMGDGGRVPIVKEYYALHVIDYDGIVHKISKEKEDQLSILLYRKADVRLIQEKSFAAKEGSRLCLEYVGQDPYEYAYSVFNLDITGIDADPRNLKVDIVYQQNYQFVTFGNHTFYAQNKIDLKKEDRDFLTTIATPLGGLFLVKFNYM</sequence>
<keyword evidence="2" id="KW-1185">Reference proteome</keyword>
<evidence type="ECO:0000313" key="2">
    <source>
        <dbReference type="Proteomes" id="UP000785679"/>
    </source>
</evidence>
<reference evidence="1" key="1">
    <citation type="submission" date="2019-06" db="EMBL/GenBank/DDBJ databases">
        <authorList>
            <person name="Zheng W."/>
        </authorList>
    </citation>
    <scope>NUCLEOTIDE SEQUENCE</scope>
    <source>
        <strain evidence="1">QDHG01</strain>
    </source>
</reference>